<organism evidence="3 5">
    <name type="scientific">Trichuris suis</name>
    <name type="common">pig whipworm</name>
    <dbReference type="NCBI Taxonomy" id="68888"/>
    <lineage>
        <taxon>Eukaryota</taxon>
        <taxon>Metazoa</taxon>
        <taxon>Ecdysozoa</taxon>
        <taxon>Nematoda</taxon>
        <taxon>Enoplea</taxon>
        <taxon>Dorylaimia</taxon>
        <taxon>Trichinellida</taxon>
        <taxon>Trichuridae</taxon>
        <taxon>Trichuris</taxon>
    </lineage>
</organism>
<keyword evidence="2" id="KW-0812">Transmembrane</keyword>
<evidence type="ECO:0000313" key="5">
    <source>
        <dbReference type="Proteomes" id="UP000030764"/>
    </source>
</evidence>
<feature type="non-terminal residue" evidence="3">
    <location>
        <position position="173"/>
    </location>
</feature>
<dbReference type="EMBL" id="KL363244">
    <property type="protein sequence ID" value="KFD51030.1"/>
    <property type="molecule type" value="Genomic_DNA"/>
</dbReference>
<accession>A0A085M1D4</accession>
<evidence type="ECO:0000313" key="3">
    <source>
        <dbReference type="EMBL" id="KFD51030.1"/>
    </source>
</evidence>
<dbReference type="Proteomes" id="UP000030758">
    <property type="component" value="Unassembled WGS sequence"/>
</dbReference>
<evidence type="ECO:0000256" key="2">
    <source>
        <dbReference type="SAM" id="Phobius"/>
    </source>
</evidence>
<dbReference type="EMBL" id="KL367474">
    <property type="protein sequence ID" value="KFD73244.1"/>
    <property type="molecule type" value="Genomic_DNA"/>
</dbReference>
<dbReference type="Proteomes" id="UP000030764">
    <property type="component" value="Unassembled WGS sequence"/>
</dbReference>
<dbReference type="AlphaFoldDB" id="A0A085M1D4"/>
<keyword evidence="2" id="KW-0472">Membrane</keyword>
<name>A0A085M1D4_9BILA</name>
<feature type="region of interest" description="Disordered" evidence="1">
    <location>
        <begin position="1"/>
        <end position="22"/>
    </location>
</feature>
<proteinExistence type="predicted"/>
<feature type="transmembrane region" description="Helical" evidence="2">
    <location>
        <begin position="148"/>
        <end position="166"/>
    </location>
</feature>
<reference evidence="3 5" key="1">
    <citation type="journal article" date="2014" name="Nat. Genet.">
        <title>Genome and transcriptome of the porcine whipworm Trichuris suis.</title>
        <authorList>
            <person name="Jex A.R."/>
            <person name="Nejsum P."/>
            <person name="Schwarz E.M."/>
            <person name="Hu L."/>
            <person name="Young N.D."/>
            <person name="Hall R.S."/>
            <person name="Korhonen P.K."/>
            <person name="Liao S."/>
            <person name="Thamsborg S."/>
            <person name="Xia J."/>
            <person name="Xu P."/>
            <person name="Wang S."/>
            <person name="Scheerlinck J.P."/>
            <person name="Hofmann A."/>
            <person name="Sternberg P.W."/>
            <person name="Wang J."/>
            <person name="Gasser R.B."/>
        </authorList>
    </citation>
    <scope>NUCLEOTIDE SEQUENCE [LARGE SCALE GENOMIC DNA]</scope>
    <source>
        <strain evidence="4">DCEP-RM93F</strain>
        <strain evidence="3">DCEP-RM93M</strain>
    </source>
</reference>
<feature type="compositionally biased region" description="Basic and acidic residues" evidence="1">
    <location>
        <begin position="1"/>
        <end position="11"/>
    </location>
</feature>
<keyword evidence="2" id="KW-1133">Transmembrane helix</keyword>
<protein>
    <submittedName>
        <fullName evidence="3">Uncharacterized protein</fullName>
    </submittedName>
</protein>
<keyword evidence="5" id="KW-1185">Reference proteome</keyword>
<evidence type="ECO:0000256" key="1">
    <source>
        <dbReference type="SAM" id="MobiDB-lite"/>
    </source>
</evidence>
<evidence type="ECO:0000313" key="4">
    <source>
        <dbReference type="EMBL" id="KFD73244.1"/>
    </source>
</evidence>
<sequence length="173" mass="19568">MAKRLMGERKAPGQASRNRPQNTAPIVQHNSLGQQPGIFIQQEIVQLKRLTTLLIGGQQRVHDSASSVVYEYKSETVLSEQSSLCIQKRKVVTRRLLGDECAMHLKGIANKNKDMNLVHYIGKEPKKKESLPHTIMDIVKQSISAQRTFRIIAALAIVCFGLYQYLVKENKEK</sequence>
<gene>
    <name evidence="3" type="ORF">M513_08071</name>
    <name evidence="4" type="ORF">M514_08071</name>
</gene>